<dbReference type="AlphaFoldDB" id="A0AAN0RI19"/>
<proteinExistence type="predicted"/>
<evidence type="ECO:0000256" key="1">
    <source>
        <dbReference type="SAM" id="MobiDB-lite"/>
    </source>
</evidence>
<accession>A0AAN0RI19</accession>
<name>A0AAN0RI19_9RHOB</name>
<sequence>MSPLRAKFNDPSGQILGKKTTASGRRMPPLFAGFREEKAYCSDPRPQALDLQNLSLAYLPNAASCAMPRIAERWMPRSASSRPVKDCNSEIVLRYRARLAICSRKAVQRAVSATLNEGAVTLKSVSSFYPLYQPDC</sequence>
<evidence type="ECO:0000313" key="2">
    <source>
        <dbReference type="EMBL" id="AII86578.1"/>
    </source>
</evidence>
<gene>
    <name evidence="2" type="ORF">RCA23_c10270</name>
</gene>
<dbReference type="KEGG" id="ptp:RCA23_c10270"/>
<organism evidence="2 3">
    <name type="scientific">Planktomarina temperata RCA23</name>
    <dbReference type="NCBI Taxonomy" id="666509"/>
    <lineage>
        <taxon>Bacteria</taxon>
        <taxon>Pseudomonadati</taxon>
        <taxon>Pseudomonadota</taxon>
        <taxon>Alphaproteobacteria</taxon>
        <taxon>Rhodobacterales</taxon>
        <taxon>Paracoccaceae</taxon>
        <taxon>Planktomarina</taxon>
    </lineage>
</organism>
<evidence type="ECO:0000313" key="3">
    <source>
        <dbReference type="Proteomes" id="UP000028680"/>
    </source>
</evidence>
<feature type="region of interest" description="Disordered" evidence="1">
    <location>
        <begin position="1"/>
        <end position="24"/>
    </location>
</feature>
<keyword evidence="3" id="KW-1185">Reference proteome</keyword>
<dbReference type="EMBL" id="CP003984">
    <property type="protein sequence ID" value="AII86578.1"/>
    <property type="molecule type" value="Genomic_DNA"/>
</dbReference>
<reference evidence="2 3" key="1">
    <citation type="journal article" date="2014" name="ISME J.">
        <title>Adaptation of an abundant Roseobacter RCA organism to pelagic systems revealed by genomic and transcriptomic analyses.</title>
        <authorList>
            <person name="Voget S."/>
            <person name="Wemheuer B."/>
            <person name="Brinkhoff T."/>
            <person name="Vollmers J."/>
            <person name="Dietrich S."/>
            <person name="Giebel H.A."/>
            <person name="Beardsley C."/>
            <person name="Sardemann C."/>
            <person name="Bakenhus I."/>
            <person name="Billerbeck S."/>
            <person name="Daniel R."/>
            <person name="Simon M."/>
        </authorList>
    </citation>
    <scope>NUCLEOTIDE SEQUENCE [LARGE SCALE GENOMIC DNA]</scope>
    <source>
        <strain evidence="2 3">RCA23</strain>
    </source>
</reference>
<protein>
    <submittedName>
        <fullName evidence="2">Uncharacterized protein</fullName>
    </submittedName>
</protein>
<dbReference type="Proteomes" id="UP000028680">
    <property type="component" value="Chromosome"/>
</dbReference>